<dbReference type="InterPro" id="IPR002225">
    <property type="entry name" value="3Beta_OHSteriod_DH/Estase"/>
</dbReference>
<reference evidence="5" key="1">
    <citation type="submission" date="2020-11" db="EMBL/GenBank/DDBJ databases">
        <authorList>
            <consortium name="DOE Joint Genome Institute"/>
            <person name="Ahrendt S."/>
            <person name="Riley R."/>
            <person name="Andreopoulos W."/>
            <person name="Labutti K."/>
            <person name="Pangilinan J."/>
            <person name="Ruiz-Duenas F.J."/>
            <person name="Barrasa J.M."/>
            <person name="Sanchez-Garcia M."/>
            <person name="Camarero S."/>
            <person name="Miyauchi S."/>
            <person name="Serrano A."/>
            <person name="Linde D."/>
            <person name="Babiker R."/>
            <person name="Drula E."/>
            <person name="Ayuso-Fernandez I."/>
            <person name="Pacheco R."/>
            <person name="Padilla G."/>
            <person name="Ferreira P."/>
            <person name="Barriuso J."/>
            <person name="Kellner H."/>
            <person name="Castanera R."/>
            <person name="Alfaro M."/>
            <person name="Ramirez L."/>
            <person name="Pisabarro A.G."/>
            <person name="Kuo A."/>
            <person name="Tritt A."/>
            <person name="Lipzen A."/>
            <person name="He G."/>
            <person name="Yan M."/>
            <person name="Ng V."/>
            <person name="Cullen D."/>
            <person name="Martin F."/>
            <person name="Rosso M.-N."/>
            <person name="Henrissat B."/>
            <person name="Hibbett D."/>
            <person name="Martinez A.T."/>
            <person name="Grigoriev I.V."/>
        </authorList>
    </citation>
    <scope>NUCLEOTIDE SEQUENCE</scope>
    <source>
        <strain evidence="5">CBS 247.69</strain>
    </source>
</reference>
<proteinExistence type="inferred from homology"/>
<dbReference type="OrthoDB" id="10058185at2759"/>
<dbReference type="AlphaFoldDB" id="A0A9P5YH73"/>
<dbReference type="Pfam" id="PF01073">
    <property type="entry name" value="3Beta_HSD"/>
    <property type="match status" value="1"/>
</dbReference>
<keyword evidence="3" id="KW-1133">Transmembrane helix</keyword>
<accession>A0A9P5YH73</accession>
<keyword evidence="3" id="KW-0812">Transmembrane</keyword>
<dbReference type="PANTHER" id="PTHR43245:SF51">
    <property type="entry name" value="SHORT CHAIN DEHYDROGENASE_REDUCTASE FAMILY 42E, MEMBER 2"/>
    <property type="match status" value="1"/>
</dbReference>
<dbReference type="GO" id="GO:0016616">
    <property type="term" value="F:oxidoreductase activity, acting on the CH-OH group of donors, NAD or NADP as acceptor"/>
    <property type="evidence" value="ECO:0007669"/>
    <property type="project" value="InterPro"/>
</dbReference>
<dbReference type="InterPro" id="IPR050177">
    <property type="entry name" value="Lipid_A_modif_metabolic_enz"/>
</dbReference>
<keyword evidence="6" id="KW-1185">Reference proteome</keyword>
<evidence type="ECO:0000256" key="2">
    <source>
        <dbReference type="ARBA" id="ARBA00023002"/>
    </source>
</evidence>
<evidence type="ECO:0000259" key="4">
    <source>
        <dbReference type="Pfam" id="PF01073"/>
    </source>
</evidence>
<comment type="caution">
    <text evidence="5">The sequence shown here is derived from an EMBL/GenBank/DDBJ whole genome shotgun (WGS) entry which is preliminary data.</text>
</comment>
<evidence type="ECO:0000313" key="6">
    <source>
        <dbReference type="Proteomes" id="UP000807353"/>
    </source>
</evidence>
<dbReference type="SUPFAM" id="SSF51735">
    <property type="entry name" value="NAD(P)-binding Rossmann-fold domains"/>
    <property type="match status" value="1"/>
</dbReference>
<feature type="transmembrane region" description="Helical" evidence="3">
    <location>
        <begin position="7"/>
        <end position="25"/>
    </location>
</feature>
<dbReference type="InterPro" id="IPR036291">
    <property type="entry name" value="NAD(P)-bd_dom_sf"/>
</dbReference>
<dbReference type="PANTHER" id="PTHR43245">
    <property type="entry name" value="BIFUNCTIONAL POLYMYXIN RESISTANCE PROTEIN ARNA"/>
    <property type="match status" value="1"/>
</dbReference>
<dbReference type="GO" id="GO:0006694">
    <property type="term" value="P:steroid biosynthetic process"/>
    <property type="evidence" value="ECO:0007669"/>
    <property type="project" value="InterPro"/>
</dbReference>
<sequence>MLPEQSLGPIVLFAGLAIIYLWALSKRLRGPNPTFIGSRNKAEDLAGVSYENIDLLKSIPTESTQVGYAVVGGSGFLGTYIVRLLLLRGERYIRVLDLHPPSTKIASHPAVSFVKTDITSLQSVLEGLTQPFTATGRPPKVIYHTAATIRFWERLSYCWNASYKINVSGTANVLAAAKELPLAIFIYTSTADTVIPKPNFFRLRWNRKSNISDFDKPLPPSQFSDSCYSRSKLVAEQLVTHGDGERNLRTGIIRPGYTIIGPNDRLLTSTLIMPRVPVWDKRWSSTSVCVWDVAAAHLLMEDALTRDMKDVRGQAFLITGKDAPWSLEDVREGVKFFVNRPIILDDIPPLPIYLLAHLVEGFLYVRYHSLFCVYWLFGSQPTLVPSWMGQIVYLQPATFEYWSDIVIDDSRARKVLGYYPQWGTAQCIRYTVDEVQSGKAGTSHGLQLKS</sequence>
<feature type="transmembrane region" description="Helical" evidence="3">
    <location>
        <begin position="66"/>
        <end position="86"/>
    </location>
</feature>
<gene>
    <name evidence="5" type="ORF">BDZ94DRAFT_1245763</name>
</gene>
<dbReference type="Proteomes" id="UP000807353">
    <property type="component" value="Unassembled WGS sequence"/>
</dbReference>
<name>A0A9P5YH73_9AGAR</name>
<comment type="similarity">
    <text evidence="1">Belongs to the 3-beta-HSD family.</text>
</comment>
<protein>
    <recommendedName>
        <fullName evidence="4">3-beta hydroxysteroid dehydrogenase/isomerase domain-containing protein</fullName>
    </recommendedName>
</protein>
<evidence type="ECO:0000313" key="5">
    <source>
        <dbReference type="EMBL" id="KAF9468585.1"/>
    </source>
</evidence>
<dbReference type="EMBL" id="MU150232">
    <property type="protein sequence ID" value="KAF9468585.1"/>
    <property type="molecule type" value="Genomic_DNA"/>
</dbReference>
<feature type="domain" description="3-beta hydroxysteroid dehydrogenase/isomerase" evidence="4">
    <location>
        <begin position="69"/>
        <end position="321"/>
    </location>
</feature>
<evidence type="ECO:0000256" key="1">
    <source>
        <dbReference type="ARBA" id="ARBA00009219"/>
    </source>
</evidence>
<organism evidence="5 6">
    <name type="scientific">Collybia nuda</name>
    <dbReference type="NCBI Taxonomy" id="64659"/>
    <lineage>
        <taxon>Eukaryota</taxon>
        <taxon>Fungi</taxon>
        <taxon>Dikarya</taxon>
        <taxon>Basidiomycota</taxon>
        <taxon>Agaricomycotina</taxon>
        <taxon>Agaricomycetes</taxon>
        <taxon>Agaricomycetidae</taxon>
        <taxon>Agaricales</taxon>
        <taxon>Tricholomatineae</taxon>
        <taxon>Clitocybaceae</taxon>
        <taxon>Collybia</taxon>
    </lineage>
</organism>
<keyword evidence="2" id="KW-0560">Oxidoreductase</keyword>
<dbReference type="Gene3D" id="3.40.50.720">
    <property type="entry name" value="NAD(P)-binding Rossmann-like Domain"/>
    <property type="match status" value="1"/>
</dbReference>
<keyword evidence="3" id="KW-0472">Membrane</keyword>
<evidence type="ECO:0000256" key="3">
    <source>
        <dbReference type="SAM" id="Phobius"/>
    </source>
</evidence>